<dbReference type="EMBL" id="MAKX01000001">
    <property type="protein sequence ID" value="OCK44218.1"/>
    <property type="molecule type" value="Genomic_DNA"/>
</dbReference>
<dbReference type="RefSeq" id="WP_068703379.1">
    <property type="nucleotide sequence ID" value="NZ_JAUOSW010000005.1"/>
</dbReference>
<evidence type="ECO:0000313" key="3">
    <source>
        <dbReference type="Proteomes" id="UP000093186"/>
    </source>
</evidence>
<dbReference type="STRING" id="447689.BA195_05920"/>
<organism evidence="2 3">
    <name type="scientific">Tenacibaculum soleae</name>
    <dbReference type="NCBI Taxonomy" id="447689"/>
    <lineage>
        <taxon>Bacteria</taxon>
        <taxon>Pseudomonadati</taxon>
        <taxon>Bacteroidota</taxon>
        <taxon>Flavobacteriia</taxon>
        <taxon>Flavobacteriales</taxon>
        <taxon>Flavobacteriaceae</taxon>
        <taxon>Tenacibaculum</taxon>
    </lineage>
</organism>
<gene>
    <name evidence="2" type="ORF">BA195_05920</name>
</gene>
<accession>A0A1B9Y319</accession>
<reference evidence="2 3" key="1">
    <citation type="submission" date="2016-06" db="EMBL/GenBank/DDBJ databases">
        <title>Draft Genome Sequence of Tenacibaculum soleae UCD-KL19.</title>
        <authorList>
            <person name="Eisen J.A."/>
            <person name="Coil D.A."/>
            <person name="Lujan K.M."/>
        </authorList>
    </citation>
    <scope>NUCLEOTIDE SEQUENCE [LARGE SCALE GENOMIC DNA]</scope>
    <source>
        <strain evidence="2 3">UCD-KL19</strain>
    </source>
</reference>
<sequence length="120" mass="14112">MKPAEQYILKQAEPLRSILLHLQVLIEVNFLGVELLYKWKLPFYYLKGKPLCYFNATKKGYVDVGFYSKTTLNNYNEFLVTEKRKAVKSLRFSNLEEINEEVLRAVLLEAYKIRQGKSTL</sequence>
<dbReference type="Proteomes" id="UP000093186">
    <property type="component" value="Unassembled WGS sequence"/>
</dbReference>
<feature type="domain" description="YdhG-like" evidence="1">
    <location>
        <begin position="16"/>
        <end position="110"/>
    </location>
</feature>
<protein>
    <submittedName>
        <fullName evidence="2">2-dehydro-3-deoxyphosphooctonate aldolase</fullName>
    </submittedName>
</protein>
<dbReference type="AlphaFoldDB" id="A0A1B9Y319"/>
<keyword evidence="3" id="KW-1185">Reference proteome</keyword>
<dbReference type="OrthoDB" id="670608at2"/>
<dbReference type="Pfam" id="PF08818">
    <property type="entry name" value="DUF1801"/>
    <property type="match status" value="1"/>
</dbReference>
<evidence type="ECO:0000313" key="2">
    <source>
        <dbReference type="EMBL" id="OCK44218.1"/>
    </source>
</evidence>
<dbReference type="Gene3D" id="3.90.1150.200">
    <property type="match status" value="1"/>
</dbReference>
<dbReference type="SUPFAM" id="SSF159888">
    <property type="entry name" value="YdhG-like"/>
    <property type="match status" value="1"/>
</dbReference>
<comment type="caution">
    <text evidence="2">The sequence shown here is derived from an EMBL/GenBank/DDBJ whole genome shotgun (WGS) entry which is preliminary data.</text>
</comment>
<evidence type="ECO:0000259" key="1">
    <source>
        <dbReference type="Pfam" id="PF08818"/>
    </source>
</evidence>
<proteinExistence type="predicted"/>
<name>A0A1B9Y319_9FLAO</name>
<dbReference type="InterPro" id="IPR014922">
    <property type="entry name" value="YdhG-like"/>
</dbReference>